<keyword evidence="1" id="KW-1133">Transmembrane helix</keyword>
<dbReference type="Pfam" id="PF15159">
    <property type="entry name" value="PIG-Y"/>
    <property type="match status" value="1"/>
</dbReference>
<evidence type="ECO:0008006" key="4">
    <source>
        <dbReference type="Google" id="ProtNLM"/>
    </source>
</evidence>
<evidence type="ECO:0000256" key="1">
    <source>
        <dbReference type="SAM" id="Phobius"/>
    </source>
</evidence>
<comment type="caution">
    <text evidence="2">The sequence shown here is derived from an EMBL/GenBank/DDBJ whole genome shotgun (WGS) entry which is preliminary data.</text>
</comment>
<evidence type="ECO:0000313" key="2">
    <source>
        <dbReference type="EMBL" id="KAG0586593.1"/>
    </source>
</evidence>
<keyword evidence="3" id="KW-1185">Reference proteome</keyword>
<dbReference type="PANTHER" id="PTHR36485:SF1">
    <property type="entry name" value="TRANSMEMBRANE PROTEIN"/>
    <property type="match status" value="1"/>
</dbReference>
<keyword evidence="1" id="KW-0472">Membrane</keyword>
<dbReference type="InterPro" id="IPR029164">
    <property type="entry name" value="PIG-Y"/>
</dbReference>
<proteinExistence type="predicted"/>
<dbReference type="Proteomes" id="UP000822688">
    <property type="component" value="Chromosome 2"/>
</dbReference>
<accession>A0A8T0IW56</accession>
<dbReference type="AlphaFoldDB" id="A0A8T0IW56"/>
<keyword evidence="1" id="KW-0812">Transmembrane</keyword>
<organism evidence="2 3">
    <name type="scientific">Ceratodon purpureus</name>
    <name type="common">Fire moss</name>
    <name type="synonym">Dicranum purpureum</name>
    <dbReference type="NCBI Taxonomy" id="3225"/>
    <lineage>
        <taxon>Eukaryota</taxon>
        <taxon>Viridiplantae</taxon>
        <taxon>Streptophyta</taxon>
        <taxon>Embryophyta</taxon>
        <taxon>Bryophyta</taxon>
        <taxon>Bryophytina</taxon>
        <taxon>Bryopsida</taxon>
        <taxon>Dicranidae</taxon>
        <taxon>Pseudoditrichales</taxon>
        <taxon>Ditrichaceae</taxon>
        <taxon>Ceratodon</taxon>
    </lineage>
</organism>
<reference evidence="2" key="1">
    <citation type="submission" date="2020-06" db="EMBL/GenBank/DDBJ databases">
        <title>WGS assembly of Ceratodon purpureus strain R40.</title>
        <authorList>
            <person name="Carey S.B."/>
            <person name="Jenkins J."/>
            <person name="Shu S."/>
            <person name="Lovell J.T."/>
            <person name="Sreedasyam A."/>
            <person name="Maumus F."/>
            <person name="Tiley G.P."/>
            <person name="Fernandez-Pozo N."/>
            <person name="Barry K."/>
            <person name="Chen C."/>
            <person name="Wang M."/>
            <person name="Lipzen A."/>
            <person name="Daum C."/>
            <person name="Saski C.A."/>
            <person name="Payton A.C."/>
            <person name="Mcbreen J.C."/>
            <person name="Conrad R.E."/>
            <person name="Kollar L.M."/>
            <person name="Olsson S."/>
            <person name="Huttunen S."/>
            <person name="Landis J.B."/>
            <person name="Wickett N.J."/>
            <person name="Johnson M.G."/>
            <person name="Rensing S.A."/>
            <person name="Grimwood J."/>
            <person name="Schmutz J."/>
            <person name="Mcdaniel S.F."/>
        </authorList>
    </citation>
    <scope>NUCLEOTIDE SEQUENCE</scope>
    <source>
        <strain evidence="2">R40</strain>
    </source>
</reference>
<gene>
    <name evidence="2" type="ORF">KC19_2G102500</name>
</gene>
<sequence length="126" mass="13788">MQNLLHPEWYPCGAPLPGAASPPRLQAMDGRPAPALFRLPSLARKSCAPPQLLLRWGLLLVCIGVVGFGVVLYASLLSKLLPPSGAPFLDAVRRDWYYSLVVPLTGPVIVAAVYFHWLSMKLFKHA</sequence>
<name>A0A8T0IW56_CERPU</name>
<feature type="transmembrane region" description="Helical" evidence="1">
    <location>
        <begin position="96"/>
        <end position="117"/>
    </location>
</feature>
<dbReference type="PANTHER" id="PTHR36485">
    <property type="entry name" value="OS01G0939000 PROTEIN"/>
    <property type="match status" value="1"/>
</dbReference>
<protein>
    <recommendedName>
        <fullName evidence="4">Phosphatidylinositol N-acetylglucosaminyltransferase subunit Y</fullName>
    </recommendedName>
</protein>
<dbReference type="EMBL" id="CM026422">
    <property type="protein sequence ID" value="KAG0586593.1"/>
    <property type="molecule type" value="Genomic_DNA"/>
</dbReference>
<evidence type="ECO:0000313" key="3">
    <source>
        <dbReference type="Proteomes" id="UP000822688"/>
    </source>
</evidence>
<feature type="transmembrane region" description="Helical" evidence="1">
    <location>
        <begin position="52"/>
        <end position="76"/>
    </location>
</feature>